<comment type="function">
    <text evidence="7">Flavin prenyltransferase that catalyzes the synthesis of the prenylated FMN cofactor (prenyl-FMN) for 4-hydroxy-3-polyprenylbenzoic acid decarboxylase UbiD. The prenyltransferase is metal-independent and links a dimethylallyl moiety from dimethylallyl monophosphate (DMAP) to the flavin N5 and C6 atoms of FMN.</text>
</comment>
<keyword evidence="10" id="KW-1185">Reference proteome</keyword>
<evidence type="ECO:0000256" key="3">
    <source>
        <dbReference type="ARBA" id="ARBA00022643"/>
    </source>
</evidence>
<comment type="caution">
    <text evidence="7">Lacks conserved residue(s) required for the propagation of feature annotation.</text>
</comment>
<dbReference type="AlphaFoldDB" id="A0A6N4TIW8"/>
<feature type="binding site" evidence="7">
    <location>
        <begin position="10"/>
        <end position="12"/>
    </location>
    <ligand>
        <name>FMN</name>
        <dbReference type="ChEBI" id="CHEBI:58210"/>
    </ligand>
</feature>
<feature type="binding site" evidence="7">
    <location>
        <position position="123"/>
    </location>
    <ligand>
        <name>FMN</name>
        <dbReference type="ChEBI" id="CHEBI:58210"/>
    </ligand>
</feature>
<evidence type="ECO:0000313" key="9">
    <source>
        <dbReference type="EMBL" id="BBK22788.1"/>
    </source>
</evidence>
<evidence type="ECO:0000313" key="10">
    <source>
        <dbReference type="Proteomes" id="UP000464754"/>
    </source>
</evidence>
<protein>
    <recommendedName>
        <fullName evidence="7">Flavin prenyltransferase UbiX</fullName>
        <ecNumber evidence="7">2.5.1.129</ecNumber>
    </recommendedName>
</protein>
<evidence type="ECO:0000256" key="1">
    <source>
        <dbReference type="ARBA" id="ARBA00022602"/>
    </source>
</evidence>
<dbReference type="InterPro" id="IPR004507">
    <property type="entry name" value="UbiX-like"/>
</dbReference>
<dbReference type="Pfam" id="PF02441">
    <property type="entry name" value="Flavoprotein"/>
    <property type="match status" value="1"/>
</dbReference>
<proteinExistence type="inferred from homology"/>
<dbReference type="InterPro" id="IPR003382">
    <property type="entry name" value="Flavoprotein"/>
</dbReference>
<dbReference type="InterPro" id="IPR036551">
    <property type="entry name" value="Flavin_trans-like"/>
</dbReference>
<keyword evidence="3 7" id="KW-0288">FMN</keyword>
<reference evidence="10" key="1">
    <citation type="submission" date="2019-05" db="EMBL/GenBank/DDBJ databases">
        <title>Complete genome sequencing of Absiella argi strain JCM 30884.</title>
        <authorList>
            <person name="Sakamoto M."/>
            <person name="Murakami T."/>
            <person name="Mori H."/>
        </authorList>
    </citation>
    <scope>NUCLEOTIDE SEQUENCE [LARGE SCALE GENOMIC DNA]</scope>
    <source>
        <strain evidence="10">JCM 30884</strain>
    </source>
</reference>
<organism evidence="9 10">
    <name type="scientific">Amedibacterium intestinale</name>
    <dbReference type="NCBI Taxonomy" id="2583452"/>
    <lineage>
        <taxon>Bacteria</taxon>
        <taxon>Bacillati</taxon>
        <taxon>Bacillota</taxon>
        <taxon>Erysipelotrichia</taxon>
        <taxon>Erysipelotrichales</taxon>
        <taxon>Erysipelotrichaceae</taxon>
        <taxon>Amedibacterium</taxon>
    </lineage>
</organism>
<gene>
    <name evidence="7" type="primary">ubiX</name>
    <name evidence="9" type="ORF">Aargi30884_16910</name>
</gene>
<dbReference type="FunFam" id="3.40.50.1950:FF:000001">
    <property type="entry name" value="Flavin prenyltransferase UbiX"/>
    <property type="match status" value="1"/>
</dbReference>
<keyword evidence="2 7" id="KW-0285">Flavoprotein</keyword>
<dbReference type="GO" id="GO:0106141">
    <property type="term" value="F:flavin prenyltransferase activity"/>
    <property type="evidence" value="ECO:0007669"/>
    <property type="project" value="UniProtKB-EC"/>
</dbReference>
<dbReference type="SUPFAM" id="SSF52507">
    <property type="entry name" value="Homo-oligomeric flavin-containing Cys decarboxylases, HFCD"/>
    <property type="match status" value="1"/>
</dbReference>
<accession>A0A6N4TIW8</accession>
<evidence type="ECO:0000256" key="6">
    <source>
        <dbReference type="ARBA" id="ARBA00060793"/>
    </source>
</evidence>
<feature type="binding site" evidence="7">
    <location>
        <position position="37"/>
    </location>
    <ligand>
        <name>FMN</name>
        <dbReference type="ChEBI" id="CHEBI:58210"/>
    </ligand>
</feature>
<keyword evidence="1 7" id="KW-0637">Prenyltransferase</keyword>
<dbReference type="HAMAP" id="MF_01984">
    <property type="entry name" value="ubiX_pad"/>
    <property type="match status" value="1"/>
</dbReference>
<dbReference type="Proteomes" id="UP000464754">
    <property type="component" value="Chromosome"/>
</dbReference>
<dbReference type="EMBL" id="AP019695">
    <property type="protein sequence ID" value="BBK22788.1"/>
    <property type="molecule type" value="Genomic_DNA"/>
</dbReference>
<comment type="catalytic activity">
    <reaction evidence="5 7">
        <text>dimethylallyl phosphate + FMNH2 = prenylated FMNH2 + phosphate</text>
        <dbReference type="Rhea" id="RHEA:37743"/>
        <dbReference type="ChEBI" id="CHEBI:43474"/>
        <dbReference type="ChEBI" id="CHEBI:57618"/>
        <dbReference type="ChEBI" id="CHEBI:87467"/>
        <dbReference type="ChEBI" id="CHEBI:88052"/>
        <dbReference type="EC" id="2.5.1.129"/>
    </reaction>
</comment>
<dbReference type="NCBIfam" id="NF004685">
    <property type="entry name" value="PRK06029.1"/>
    <property type="match status" value="1"/>
</dbReference>
<evidence type="ECO:0000259" key="8">
    <source>
        <dbReference type="Pfam" id="PF02441"/>
    </source>
</evidence>
<comment type="similarity">
    <text evidence="6 7">Belongs to the UbiX/PAD1 family.</text>
</comment>
<keyword evidence="4 7" id="KW-0808">Transferase</keyword>
<evidence type="ECO:0000256" key="4">
    <source>
        <dbReference type="ARBA" id="ARBA00022679"/>
    </source>
</evidence>
<evidence type="ECO:0000256" key="2">
    <source>
        <dbReference type="ARBA" id="ARBA00022630"/>
    </source>
</evidence>
<dbReference type="EC" id="2.5.1.129" evidence="7"/>
<evidence type="ECO:0000256" key="7">
    <source>
        <dbReference type="HAMAP-Rule" id="MF_01984"/>
    </source>
</evidence>
<dbReference type="NCBIfam" id="TIGR00421">
    <property type="entry name" value="ubiX_pad"/>
    <property type="match status" value="1"/>
</dbReference>
<feature type="binding site" evidence="7">
    <location>
        <begin position="88"/>
        <end position="91"/>
    </location>
    <ligand>
        <name>FMN</name>
        <dbReference type="ChEBI" id="CHEBI:58210"/>
    </ligand>
</feature>
<sequence>MKKLVVGISGASGIPLAVRLLKELKKQPDVETHLVMTRGAEMTLHQETPYSLKEICDMADVVYDNHNLGASIASGTFQNDGMIVIPCSMKTIAGIAHGYSDNLLLRACDVMIKEKRKLILVARESPLSTIHLDNLSYLSKLSGVVIMPPMLTYYQLPQSIDDLEIHIVGKILSQFGIELEDFKRWK</sequence>
<dbReference type="Gene3D" id="3.40.50.1950">
    <property type="entry name" value="Flavin prenyltransferase-like"/>
    <property type="match status" value="1"/>
</dbReference>
<dbReference type="KEGG" id="aarg:Aargi30884_16910"/>
<name>A0A6N4TIW8_9FIRM</name>
<feature type="domain" description="Flavoprotein" evidence="8">
    <location>
        <begin position="2"/>
        <end position="174"/>
    </location>
</feature>
<dbReference type="RefSeq" id="WP_118276557.1">
    <property type="nucleotide sequence ID" value="NZ_AP019695.1"/>
</dbReference>
<evidence type="ECO:0000256" key="5">
    <source>
        <dbReference type="ARBA" id="ARBA00050612"/>
    </source>
</evidence>
<feature type="binding site" evidence="7">
    <location>
        <position position="170"/>
    </location>
    <ligand>
        <name>dimethylallyl phosphate</name>
        <dbReference type="ChEBI" id="CHEBI:88052"/>
    </ligand>
</feature>
<feature type="binding site" evidence="7">
    <location>
        <position position="154"/>
    </location>
    <ligand>
        <name>dimethylallyl phosphate</name>
        <dbReference type="ChEBI" id="CHEBI:88052"/>
    </ligand>
</feature>